<proteinExistence type="predicted"/>
<reference evidence="1 2" key="1">
    <citation type="journal article" date="2013" name="BMC Microbiol.">
        <title>Identification of the type II cytochrome c maturation pathway in anammox bacteria by comparative genomics.</title>
        <authorList>
            <person name="Ferousi C."/>
            <person name="Speth D.R."/>
            <person name="Reimann J."/>
            <person name="Op den Camp H.J."/>
            <person name="Allen J.W."/>
            <person name="Keltjens J.T."/>
            <person name="Jetten M.S."/>
        </authorList>
    </citation>
    <scope>NUCLEOTIDE SEQUENCE [LARGE SCALE GENOMIC DNA]</scope>
    <source>
        <strain evidence="1">RU1</strain>
    </source>
</reference>
<comment type="caution">
    <text evidence="1">The sequence shown here is derived from an EMBL/GenBank/DDBJ whole genome shotgun (WGS) entry which is preliminary data.</text>
</comment>
<dbReference type="EMBL" id="LAQJ01000202">
    <property type="protein sequence ID" value="KKO19293.1"/>
    <property type="molecule type" value="Genomic_DNA"/>
</dbReference>
<name>A0A0M2UTA6_9BACT</name>
<dbReference type="Pfam" id="PF05635">
    <property type="entry name" value="23S_rRNA_IVP"/>
    <property type="match status" value="1"/>
</dbReference>
<protein>
    <submittedName>
        <fullName evidence="1">Ribosomal protein</fullName>
    </submittedName>
</protein>
<dbReference type="InterPro" id="IPR036583">
    <property type="entry name" value="23S_rRNA_IVS_sf"/>
</dbReference>
<dbReference type="PANTHER" id="PTHR38471:SF2">
    <property type="entry name" value="FOUR HELIX BUNDLE PROTEIN"/>
    <property type="match status" value="1"/>
</dbReference>
<dbReference type="Gene3D" id="1.20.1440.60">
    <property type="entry name" value="23S rRNA-intervening sequence"/>
    <property type="match status" value="1"/>
</dbReference>
<dbReference type="CDD" id="cd16377">
    <property type="entry name" value="23S_rRNA_IVP_like"/>
    <property type="match status" value="1"/>
</dbReference>
<sequence length="121" mass="14068">MRHYRDLVVWQKSMVLVTNVYSITRLLPKEELYGLVSQIRRSAVSIPSNIAEGYGRYSTNDYVRFLQIAIGSLYELQTQLEICLNLGYLSKEHFEKIYEQSREIERMLSSLIKKVGNCLGT</sequence>
<dbReference type="SUPFAM" id="SSF158446">
    <property type="entry name" value="IVS-encoded protein-like"/>
    <property type="match status" value="1"/>
</dbReference>
<dbReference type="NCBIfam" id="TIGR02436">
    <property type="entry name" value="four helix bundle protein"/>
    <property type="match status" value="1"/>
</dbReference>
<keyword evidence="1" id="KW-0689">Ribosomal protein</keyword>
<dbReference type="PATRIC" id="fig|380242.3.peg.2498"/>
<dbReference type="InterPro" id="IPR012657">
    <property type="entry name" value="23S_rRNA-intervening_sequence"/>
</dbReference>
<dbReference type="PANTHER" id="PTHR38471">
    <property type="entry name" value="FOUR HELIX BUNDLE PROTEIN"/>
    <property type="match status" value="1"/>
</dbReference>
<keyword evidence="1" id="KW-0687">Ribonucleoprotein</keyword>
<dbReference type="Proteomes" id="UP000034954">
    <property type="component" value="Unassembled WGS sequence"/>
</dbReference>
<keyword evidence="2" id="KW-1185">Reference proteome</keyword>
<evidence type="ECO:0000313" key="2">
    <source>
        <dbReference type="Proteomes" id="UP000034954"/>
    </source>
</evidence>
<dbReference type="GO" id="GO:0005840">
    <property type="term" value="C:ribosome"/>
    <property type="evidence" value="ECO:0007669"/>
    <property type="project" value="UniProtKB-KW"/>
</dbReference>
<organism evidence="1 2">
    <name type="scientific">Candidatus Brocadia fulgida</name>
    <dbReference type="NCBI Taxonomy" id="380242"/>
    <lineage>
        <taxon>Bacteria</taxon>
        <taxon>Pseudomonadati</taxon>
        <taxon>Planctomycetota</taxon>
        <taxon>Candidatus Brocadiia</taxon>
        <taxon>Candidatus Brocadiales</taxon>
        <taxon>Candidatus Brocadiaceae</taxon>
        <taxon>Candidatus Brocadia</taxon>
    </lineage>
</organism>
<dbReference type="NCBIfam" id="NF008911">
    <property type="entry name" value="PRK12275.1-2"/>
    <property type="match status" value="1"/>
</dbReference>
<accession>A0A0M2UTA6</accession>
<evidence type="ECO:0000313" key="1">
    <source>
        <dbReference type="EMBL" id="KKO19293.1"/>
    </source>
</evidence>
<dbReference type="AlphaFoldDB" id="A0A0M2UTA6"/>
<gene>
    <name evidence="1" type="ORF">BROFUL_02007</name>
</gene>